<keyword evidence="1 2" id="KW-0238">DNA-binding</keyword>
<dbReference type="RefSeq" id="WP_130628701.1">
    <property type="nucleotide sequence ID" value="NZ_CP036164.1"/>
</dbReference>
<dbReference type="Proteomes" id="UP000290408">
    <property type="component" value="Chromosome"/>
</dbReference>
<evidence type="ECO:0000313" key="4">
    <source>
        <dbReference type="EMBL" id="QBF45463.1"/>
    </source>
</evidence>
<evidence type="ECO:0000256" key="1">
    <source>
        <dbReference type="ARBA" id="ARBA00023125"/>
    </source>
</evidence>
<feature type="region of interest" description="Disordered" evidence="3">
    <location>
        <begin position="140"/>
        <end position="183"/>
    </location>
</feature>
<dbReference type="KEGG" id="jli:EXU32_03805"/>
<dbReference type="EMBL" id="CP036164">
    <property type="protein sequence ID" value="QBF45463.1"/>
    <property type="molecule type" value="Genomic_DNA"/>
</dbReference>
<keyword evidence="5" id="KW-1185">Reference proteome</keyword>
<dbReference type="Pfam" id="PF00436">
    <property type="entry name" value="SSB"/>
    <property type="match status" value="1"/>
</dbReference>
<dbReference type="GO" id="GO:0003697">
    <property type="term" value="F:single-stranded DNA binding"/>
    <property type="evidence" value="ECO:0007669"/>
    <property type="project" value="InterPro"/>
</dbReference>
<evidence type="ECO:0000256" key="3">
    <source>
        <dbReference type="SAM" id="MobiDB-lite"/>
    </source>
</evidence>
<protein>
    <submittedName>
        <fullName evidence="4">Single-stranded DNA-binding protein</fullName>
    </submittedName>
</protein>
<dbReference type="PROSITE" id="PS50935">
    <property type="entry name" value="SSB"/>
    <property type="match status" value="1"/>
</dbReference>
<evidence type="ECO:0000256" key="2">
    <source>
        <dbReference type="PROSITE-ProRule" id="PRU00252"/>
    </source>
</evidence>
<sequence length="183" mass="19553">MNETVITVCGRVVADPEHRSTRAGTQFTTFRVASTVRRRNREGVFVDGPTSFYNVAAYRSVGMNSHTSLRKGDPVVVYGRLTINTWQRADESWGSSPEVEAITVGHDLTFGTTEYAKAGRGAADAAAQEASQHGYAMMTDRLESGEGQRWGAPVDAPSGEATGDDLGEDVDATEQPAAVTVPA</sequence>
<evidence type="ECO:0000313" key="5">
    <source>
        <dbReference type="Proteomes" id="UP000290408"/>
    </source>
</evidence>
<dbReference type="STRING" id="1216970.GCA_001570985_03262"/>
<proteinExistence type="predicted"/>
<dbReference type="OrthoDB" id="4427276at2"/>
<gene>
    <name evidence="4" type="ORF">EXU32_03805</name>
</gene>
<accession>A0A4P6MVX0</accession>
<reference evidence="4 5" key="1">
    <citation type="submission" date="2019-02" db="EMBL/GenBank/DDBJ databases">
        <title>Genomic data mining of an Antarctic deep-sea actinobacterium, Janibacterlimosus P3-3-X1.</title>
        <authorList>
            <person name="Liao L."/>
            <person name="Chen B."/>
        </authorList>
    </citation>
    <scope>NUCLEOTIDE SEQUENCE [LARGE SCALE GENOMIC DNA]</scope>
    <source>
        <strain evidence="4 5">P3-3-X1</strain>
    </source>
</reference>
<dbReference type="InterPro" id="IPR012340">
    <property type="entry name" value="NA-bd_OB-fold"/>
</dbReference>
<dbReference type="Gene3D" id="2.40.50.140">
    <property type="entry name" value="Nucleic acid-binding proteins"/>
    <property type="match status" value="1"/>
</dbReference>
<dbReference type="CDD" id="cd04496">
    <property type="entry name" value="SSB_OBF"/>
    <property type="match status" value="1"/>
</dbReference>
<dbReference type="AlphaFoldDB" id="A0A4P6MVX0"/>
<dbReference type="SUPFAM" id="SSF50249">
    <property type="entry name" value="Nucleic acid-binding proteins"/>
    <property type="match status" value="1"/>
</dbReference>
<name>A0A4P6MVX0_9MICO</name>
<organism evidence="4 5">
    <name type="scientific">Janibacter limosus</name>
    <dbReference type="NCBI Taxonomy" id="53458"/>
    <lineage>
        <taxon>Bacteria</taxon>
        <taxon>Bacillati</taxon>
        <taxon>Actinomycetota</taxon>
        <taxon>Actinomycetes</taxon>
        <taxon>Micrococcales</taxon>
        <taxon>Intrasporangiaceae</taxon>
        <taxon>Janibacter</taxon>
    </lineage>
</organism>
<dbReference type="InterPro" id="IPR000424">
    <property type="entry name" value="Primosome_PriB/ssb"/>
</dbReference>
<feature type="compositionally biased region" description="Acidic residues" evidence="3">
    <location>
        <begin position="162"/>
        <end position="172"/>
    </location>
</feature>